<evidence type="ECO:0000256" key="2">
    <source>
        <dbReference type="ARBA" id="ARBA00023125"/>
    </source>
</evidence>
<evidence type="ECO:0000256" key="1">
    <source>
        <dbReference type="ARBA" id="ARBA00023015"/>
    </source>
</evidence>
<dbReference type="Pfam" id="PF12625">
    <property type="entry name" value="Arabinose_bd"/>
    <property type="match status" value="1"/>
</dbReference>
<dbReference type="GO" id="GO:0000976">
    <property type="term" value="F:transcription cis-regulatory region binding"/>
    <property type="evidence" value="ECO:0007669"/>
    <property type="project" value="TreeGrafter"/>
</dbReference>
<dbReference type="PRINTS" id="PR00032">
    <property type="entry name" value="HTHARAC"/>
</dbReference>
<dbReference type="GO" id="GO:0003700">
    <property type="term" value="F:DNA-binding transcription factor activity"/>
    <property type="evidence" value="ECO:0007669"/>
    <property type="project" value="InterPro"/>
</dbReference>
<evidence type="ECO:0000256" key="3">
    <source>
        <dbReference type="ARBA" id="ARBA00023163"/>
    </source>
</evidence>
<evidence type="ECO:0000259" key="4">
    <source>
        <dbReference type="PROSITE" id="PS01124"/>
    </source>
</evidence>
<feature type="domain" description="HTH araC/xylS-type" evidence="4">
    <location>
        <begin position="230"/>
        <end position="332"/>
    </location>
</feature>
<organism evidence="5">
    <name type="scientific">mine drainage metagenome</name>
    <dbReference type="NCBI Taxonomy" id="410659"/>
    <lineage>
        <taxon>unclassified sequences</taxon>
        <taxon>metagenomes</taxon>
        <taxon>ecological metagenomes</taxon>
    </lineage>
</organism>
<dbReference type="InterPro" id="IPR018060">
    <property type="entry name" value="HTH_AraC"/>
</dbReference>
<name>A0A1J5RM01_9ZZZZ</name>
<comment type="caution">
    <text evidence="5">The sequence shown here is derived from an EMBL/GenBank/DDBJ whole genome shotgun (WGS) entry which is preliminary data.</text>
</comment>
<dbReference type="AlphaFoldDB" id="A0A1J5RM01"/>
<dbReference type="SUPFAM" id="SSF46689">
    <property type="entry name" value="Homeodomain-like"/>
    <property type="match status" value="1"/>
</dbReference>
<keyword evidence="1" id="KW-0805">Transcription regulation</keyword>
<dbReference type="GO" id="GO:0005829">
    <property type="term" value="C:cytosol"/>
    <property type="evidence" value="ECO:0007669"/>
    <property type="project" value="TreeGrafter"/>
</dbReference>
<dbReference type="SMART" id="SM00342">
    <property type="entry name" value="HTH_ARAC"/>
    <property type="match status" value="1"/>
</dbReference>
<dbReference type="Gene3D" id="1.10.10.60">
    <property type="entry name" value="Homeodomain-like"/>
    <property type="match status" value="1"/>
</dbReference>
<dbReference type="PROSITE" id="PS01124">
    <property type="entry name" value="HTH_ARAC_FAMILY_2"/>
    <property type="match status" value="1"/>
</dbReference>
<dbReference type="Pfam" id="PF12833">
    <property type="entry name" value="HTH_18"/>
    <property type="match status" value="1"/>
</dbReference>
<accession>A0A1J5RM01</accession>
<dbReference type="InterPro" id="IPR020449">
    <property type="entry name" value="Tscrpt_reg_AraC-type_HTH"/>
</dbReference>
<dbReference type="PANTHER" id="PTHR47894">
    <property type="entry name" value="HTH-TYPE TRANSCRIPTIONAL REGULATOR GADX"/>
    <property type="match status" value="1"/>
</dbReference>
<protein>
    <submittedName>
        <fullName evidence="5">Urease operon transcriptional activator</fullName>
    </submittedName>
</protein>
<sequence>MEKSTISVAFVTPLLEGLRRRGFDGDELLDKAGIPPALTALPHARVSAASYATLLRLTAQVLDDEFFGQDRRRMKVGSFAMLGRILIHCDRLDKALDLALRYYALQLDDVYGSLRRDGDLVWLALHPRDAGRPVGVFAQETMLMFIHRLACWLVNRRIAIQRAAFSYAAPPHHGEYDLLFCSGQAFGQPFTGLAMEARSLTLPVARRADSLRDFLSKAPENLLFQYKNGDSMTIQILRRLGSMAPADWPSLEQLARDLRTSTSTIRRRLESEGQYYQGLKDQVRRDMAINLLNGTGMSVMDIGAELGFAETSAFHRAFKKWTGANPGEYRRTLSRATPSS</sequence>
<gene>
    <name evidence="5" type="primary">ureR_2</name>
    <name evidence="5" type="ORF">GALL_289460</name>
</gene>
<dbReference type="EMBL" id="MLJW01000341">
    <property type="protein sequence ID" value="OIQ89165.1"/>
    <property type="molecule type" value="Genomic_DNA"/>
</dbReference>
<dbReference type="InterPro" id="IPR009057">
    <property type="entry name" value="Homeodomain-like_sf"/>
</dbReference>
<proteinExistence type="predicted"/>
<reference evidence="5" key="1">
    <citation type="submission" date="2016-10" db="EMBL/GenBank/DDBJ databases">
        <title>Sequence of Gallionella enrichment culture.</title>
        <authorList>
            <person name="Poehlein A."/>
            <person name="Muehling M."/>
            <person name="Daniel R."/>
        </authorList>
    </citation>
    <scope>NUCLEOTIDE SEQUENCE</scope>
</reference>
<dbReference type="PANTHER" id="PTHR47894:SF1">
    <property type="entry name" value="HTH-TYPE TRANSCRIPTIONAL REGULATOR VQSM"/>
    <property type="match status" value="1"/>
</dbReference>
<keyword evidence="3" id="KW-0804">Transcription</keyword>
<dbReference type="InterPro" id="IPR032687">
    <property type="entry name" value="AraC-type_N"/>
</dbReference>
<evidence type="ECO:0000313" key="5">
    <source>
        <dbReference type="EMBL" id="OIQ89165.1"/>
    </source>
</evidence>
<keyword evidence="2" id="KW-0238">DNA-binding</keyword>